<accession>A0A2V5I173</accession>
<dbReference type="AlphaFoldDB" id="A0A2V5I173"/>
<reference evidence="2 3" key="1">
    <citation type="submission" date="2018-02" db="EMBL/GenBank/DDBJ databases">
        <title>The genomes of Aspergillus section Nigri reveals drivers in fungal speciation.</title>
        <authorList>
            <consortium name="DOE Joint Genome Institute"/>
            <person name="Vesth T.C."/>
            <person name="Nybo J."/>
            <person name="Theobald S."/>
            <person name="Brandl J."/>
            <person name="Frisvad J.C."/>
            <person name="Nielsen K.F."/>
            <person name="Lyhne E.K."/>
            <person name="Kogle M.E."/>
            <person name="Kuo A."/>
            <person name="Riley R."/>
            <person name="Clum A."/>
            <person name="Nolan M."/>
            <person name="Lipzen A."/>
            <person name="Salamov A."/>
            <person name="Henrissat B."/>
            <person name="Wiebenga A."/>
            <person name="De vries R.P."/>
            <person name="Grigoriev I.V."/>
            <person name="Mortensen U.H."/>
            <person name="Andersen M.R."/>
            <person name="Baker S.E."/>
        </authorList>
    </citation>
    <scope>NUCLEOTIDE SEQUENCE [LARGE SCALE GENOMIC DNA]</scope>
    <source>
        <strain evidence="2 3">CBS 114.80</strain>
    </source>
</reference>
<sequence>MISASRCCRMAPNRRPRKVLLRLAPRPHVSGSLKPGLVAWTVYLKRGSIECYGLWGAQTYPHKEAPLPERSESQSVSVQAGRSFWANGEIHSQLSWTKAMILSIYLSHIYGSWALAAVYLRDLIVLVTHACATSTAALMLASVVCFVCVTGAQFISRSQCDSLLVCNVLRRLNTEAATNYNQTGCCYWTHRLAAKMGLILCGDYNRAFLYLEMKALCMRDVYICSHNWELYHDQWMVCFEGEVRPSYTESSPRGKVA</sequence>
<keyword evidence="3" id="KW-1185">Reference proteome</keyword>
<organism evidence="2 3">
    <name type="scientific">Aspergillus indologenus CBS 114.80</name>
    <dbReference type="NCBI Taxonomy" id="1450541"/>
    <lineage>
        <taxon>Eukaryota</taxon>
        <taxon>Fungi</taxon>
        <taxon>Dikarya</taxon>
        <taxon>Ascomycota</taxon>
        <taxon>Pezizomycotina</taxon>
        <taxon>Eurotiomycetes</taxon>
        <taxon>Eurotiomycetidae</taxon>
        <taxon>Eurotiales</taxon>
        <taxon>Aspergillaceae</taxon>
        <taxon>Aspergillus</taxon>
        <taxon>Aspergillus subgen. Circumdati</taxon>
    </lineage>
</organism>
<feature type="transmembrane region" description="Helical" evidence="1">
    <location>
        <begin position="99"/>
        <end position="120"/>
    </location>
</feature>
<evidence type="ECO:0000313" key="3">
    <source>
        <dbReference type="Proteomes" id="UP000248817"/>
    </source>
</evidence>
<protein>
    <submittedName>
        <fullName evidence="2">Uncharacterized protein</fullName>
    </submittedName>
</protein>
<keyword evidence="1" id="KW-0812">Transmembrane</keyword>
<proteinExistence type="predicted"/>
<dbReference type="Proteomes" id="UP000248817">
    <property type="component" value="Unassembled WGS sequence"/>
</dbReference>
<feature type="transmembrane region" description="Helical" evidence="1">
    <location>
        <begin position="126"/>
        <end position="149"/>
    </location>
</feature>
<gene>
    <name evidence="2" type="ORF">BP00DRAFT_223312</name>
</gene>
<evidence type="ECO:0000313" key="2">
    <source>
        <dbReference type="EMBL" id="PYI29831.1"/>
    </source>
</evidence>
<keyword evidence="1" id="KW-1133">Transmembrane helix</keyword>
<evidence type="ECO:0000256" key="1">
    <source>
        <dbReference type="SAM" id="Phobius"/>
    </source>
</evidence>
<keyword evidence="1" id="KW-0472">Membrane</keyword>
<name>A0A2V5I173_9EURO</name>
<dbReference type="EMBL" id="KZ825525">
    <property type="protein sequence ID" value="PYI29831.1"/>
    <property type="molecule type" value="Genomic_DNA"/>
</dbReference>